<gene>
    <name evidence="4" type="ORF">BN488_02525</name>
</gene>
<protein>
    <submittedName>
        <fullName evidence="4">Transcriptional regulator MarR family with acetyltransferase activity</fullName>
    </submittedName>
</protein>
<dbReference type="InterPro" id="IPR016181">
    <property type="entry name" value="Acyl_CoA_acyltransferase"/>
</dbReference>
<dbReference type="SUPFAM" id="SSF46785">
    <property type="entry name" value="Winged helix' DNA-binding domain"/>
    <property type="match status" value="1"/>
</dbReference>
<dbReference type="PANTHER" id="PTHR13947:SF37">
    <property type="entry name" value="LD18367P"/>
    <property type="match status" value="1"/>
</dbReference>
<dbReference type="EMBL" id="CBBD010000057">
    <property type="protein sequence ID" value="CDA11567.1"/>
    <property type="molecule type" value="Genomic_DNA"/>
</dbReference>
<dbReference type="Pfam" id="PF01047">
    <property type="entry name" value="MarR"/>
    <property type="match status" value="1"/>
</dbReference>
<dbReference type="Gene3D" id="1.10.10.10">
    <property type="entry name" value="Winged helix-like DNA-binding domain superfamily/Winged helix DNA-binding domain"/>
    <property type="match status" value="1"/>
</dbReference>
<proteinExistence type="predicted"/>
<keyword evidence="1 4" id="KW-0808">Transferase</keyword>
<feature type="domain" description="N-acetyltransferase" evidence="3">
    <location>
        <begin position="164"/>
        <end position="310"/>
    </location>
</feature>
<dbReference type="PROSITE" id="PS51186">
    <property type="entry name" value="GNAT"/>
    <property type="match status" value="1"/>
</dbReference>
<evidence type="ECO:0000313" key="4">
    <source>
        <dbReference type="EMBL" id="CDA11567.1"/>
    </source>
</evidence>
<dbReference type="GO" id="GO:0008080">
    <property type="term" value="F:N-acetyltransferase activity"/>
    <property type="evidence" value="ECO:0007669"/>
    <property type="project" value="InterPro"/>
</dbReference>
<dbReference type="AlphaFoldDB" id="R5Y4L0"/>
<evidence type="ECO:0000259" key="3">
    <source>
        <dbReference type="PROSITE" id="PS51186"/>
    </source>
</evidence>
<sequence length="310" mass="35675">MIQKLQNQVRTIRKFNRYYTNILGLLDQHILESGLSLSEVRALHEIDKTQNCTSKMLSDILCINAGYLSRILKRFENMGLLEKEPSTSDGRVIYLKLTKKGKEKINILNKSSDEQIANMIKTLSDTHKERLVQNMTSIETILTDGKEIKNTDISIRTEIKAGDAGYITFLHGLIYKEEYNYSPSFEAYVAESFFKFLLNYNPQKDRLWCAEHNGQIIGCIGIVGHEEKAQLRWFLIDPLYRGIGLGKKLLTSALEFAKERGYKSIYLDTSNDLEKAMGLYKKFGFKKVSEKPNNSWREGLVEIEFAMDLD</sequence>
<dbReference type="CDD" id="cd04301">
    <property type="entry name" value="NAT_SF"/>
    <property type="match status" value="1"/>
</dbReference>
<dbReference type="InterPro" id="IPR000182">
    <property type="entry name" value="GNAT_dom"/>
</dbReference>
<dbReference type="InterPro" id="IPR036390">
    <property type="entry name" value="WH_DNA-bd_sf"/>
</dbReference>
<dbReference type="GO" id="GO:0003700">
    <property type="term" value="F:DNA-binding transcription factor activity"/>
    <property type="evidence" value="ECO:0007669"/>
    <property type="project" value="InterPro"/>
</dbReference>
<evidence type="ECO:0000259" key="2">
    <source>
        <dbReference type="PROSITE" id="PS50995"/>
    </source>
</evidence>
<dbReference type="Gene3D" id="3.40.630.30">
    <property type="match status" value="1"/>
</dbReference>
<dbReference type="InterPro" id="IPR036388">
    <property type="entry name" value="WH-like_DNA-bd_sf"/>
</dbReference>
<dbReference type="SUPFAM" id="SSF55729">
    <property type="entry name" value="Acyl-CoA N-acyltransferases (Nat)"/>
    <property type="match status" value="1"/>
</dbReference>
<dbReference type="PROSITE" id="PS50995">
    <property type="entry name" value="HTH_MARR_2"/>
    <property type="match status" value="1"/>
</dbReference>
<dbReference type="Proteomes" id="UP000017980">
    <property type="component" value="Unassembled WGS sequence"/>
</dbReference>
<feature type="domain" description="HTH marR-type" evidence="2">
    <location>
        <begin position="1"/>
        <end position="140"/>
    </location>
</feature>
<name>R5Y4L0_9FIRM</name>
<dbReference type="PANTHER" id="PTHR13947">
    <property type="entry name" value="GNAT FAMILY N-ACETYLTRANSFERASE"/>
    <property type="match status" value="1"/>
</dbReference>
<dbReference type="InterPro" id="IPR050769">
    <property type="entry name" value="NAT_camello-type"/>
</dbReference>
<evidence type="ECO:0000256" key="1">
    <source>
        <dbReference type="ARBA" id="ARBA00022679"/>
    </source>
</evidence>
<comment type="caution">
    <text evidence="4">The sequence shown here is derived from an EMBL/GenBank/DDBJ whole genome shotgun (WGS) entry which is preliminary data.</text>
</comment>
<accession>R5Y4L0</accession>
<dbReference type="SMART" id="SM00347">
    <property type="entry name" value="HTH_MARR"/>
    <property type="match status" value="1"/>
</dbReference>
<organism evidence="4 5">
    <name type="scientific">Intestinibacter bartlettii CAG:1329</name>
    <dbReference type="NCBI Taxonomy" id="1263063"/>
    <lineage>
        <taxon>Bacteria</taxon>
        <taxon>Bacillati</taxon>
        <taxon>Bacillota</taxon>
        <taxon>Clostridia</taxon>
        <taxon>Peptostreptococcales</taxon>
        <taxon>Peptostreptococcaceae</taxon>
        <taxon>Intestinibacter</taxon>
    </lineage>
</organism>
<dbReference type="InterPro" id="IPR000835">
    <property type="entry name" value="HTH_MarR-typ"/>
</dbReference>
<evidence type="ECO:0000313" key="5">
    <source>
        <dbReference type="Proteomes" id="UP000017980"/>
    </source>
</evidence>
<reference evidence="4" key="1">
    <citation type="submission" date="2012-11" db="EMBL/GenBank/DDBJ databases">
        <title>Dependencies among metagenomic species, viruses, plasmids and units of genetic variation.</title>
        <authorList>
            <person name="Nielsen H.B."/>
            <person name="Almeida M."/>
            <person name="Juncker A.S."/>
            <person name="Rasmussen S."/>
            <person name="Li J."/>
            <person name="Sunagawa S."/>
            <person name="Plichta D."/>
            <person name="Gautier L."/>
            <person name="Le Chatelier E."/>
            <person name="Peletier E."/>
            <person name="Bonde I."/>
            <person name="Nielsen T."/>
            <person name="Manichanh C."/>
            <person name="Arumugam M."/>
            <person name="Batto J."/>
            <person name="Santos M.B.Q.D."/>
            <person name="Blom N."/>
            <person name="Borruel N."/>
            <person name="Burgdorf K.S."/>
            <person name="Boumezbeur F."/>
            <person name="Casellas F."/>
            <person name="Dore J."/>
            <person name="Guarner F."/>
            <person name="Hansen T."/>
            <person name="Hildebrand F."/>
            <person name="Kaas R.S."/>
            <person name="Kennedy S."/>
            <person name="Kristiansen K."/>
            <person name="Kultima J.R."/>
            <person name="Leonard P."/>
            <person name="Levenez F."/>
            <person name="Lund O."/>
            <person name="Moumen B."/>
            <person name="Le Paslier D."/>
            <person name="Pons N."/>
            <person name="Pedersen O."/>
            <person name="Prifti E."/>
            <person name="Qin J."/>
            <person name="Raes J."/>
            <person name="Tap J."/>
            <person name="Tims S."/>
            <person name="Ussery D.W."/>
            <person name="Yamada T."/>
            <person name="MetaHit consortium"/>
            <person name="Renault P."/>
            <person name="Sicheritz-Ponten T."/>
            <person name="Bork P."/>
            <person name="Wang J."/>
            <person name="Brunak S."/>
            <person name="Ehrlich S.D."/>
        </authorList>
    </citation>
    <scope>NUCLEOTIDE SEQUENCE [LARGE SCALE GENOMIC DNA]</scope>
</reference>
<dbReference type="Pfam" id="PF00583">
    <property type="entry name" value="Acetyltransf_1"/>
    <property type="match status" value="1"/>
</dbReference>
<dbReference type="RefSeq" id="WP_022072580.1">
    <property type="nucleotide sequence ID" value="NZ_HF999329.1"/>
</dbReference>